<feature type="compositionally biased region" description="Basic and acidic residues" evidence="1">
    <location>
        <begin position="16"/>
        <end position="27"/>
    </location>
</feature>
<name>C1BBT2_RHOOB</name>
<geneLocation type="plasmid" evidence="2 3">
    <name>pROB01</name>
</geneLocation>
<dbReference type="Proteomes" id="UP000002212">
    <property type="component" value="Plasmid pROB01"/>
</dbReference>
<organism evidence="2 3">
    <name type="scientific">Rhodococcus opacus (strain B4)</name>
    <dbReference type="NCBI Taxonomy" id="632772"/>
    <lineage>
        <taxon>Bacteria</taxon>
        <taxon>Bacillati</taxon>
        <taxon>Actinomycetota</taxon>
        <taxon>Actinomycetes</taxon>
        <taxon>Mycobacteriales</taxon>
        <taxon>Nocardiaceae</taxon>
        <taxon>Rhodococcus</taxon>
    </lineage>
</organism>
<evidence type="ECO:0000313" key="3">
    <source>
        <dbReference type="Proteomes" id="UP000002212"/>
    </source>
</evidence>
<proteinExistence type="predicted"/>
<dbReference type="EMBL" id="AP011116">
    <property type="protein sequence ID" value="BAH55514.1"/>
    <property type="molecule type" value="Genomic_DNA"/>
</dbReference>
<gene>
    <name evidence="2" type="ordered locus">ROP_pROB01-00150</name>
</gene>
<dbReference type="HOGENOM" id="CLU_2466969_0_0_11"/>
<dbReference type="KEGG" id="rop:ROP_pROB01-00150"/>
<sequence length="88" mass="9799">MNKGVELRAEQGGSEPLKRTRDTVTHRPISEYSIVGSDQPTTSIEFDGQRYDGIAPTSRFARFAETQYEAFVQAVRADFPTNRATTTA</sequence>
<evidence type="ECO:0000313" key="2">
    <source>
        <dbReference type="EMBL" id="BAH55514.1"/>
    </source>
</evidence>
<dbReference type="PATRIC" id="fig|632772.20.peg.7709"/>
<feature type="region of interest" description="Disordered" evidence="1">
    <location>
        <begin position="1"/>
        <end position="27"/>
    </location>
</feature>
<keyword evidence="2" id="KW-0614">Plasmid</keyword>
<evidence type="ECO:0000256" key="1">
    <source>
        <dbReference type="SAM" id="MobiDB-lite"/>
    </source>
</evidence>
<accession>C1BBT2</accession>
<protein>
    <submittedName>
        <fullName evidence="2">Uncharacterized protein</fullName>
    </submittedName>
</protein>
<dbReference type="AlphaFoldDB" id="C1BBT2"/>
<reference evidence="2 3" key="1">
    <citation type="submission" date="2009-03" db="EMBL/GenBank/DDBJ databases">
        <title>Comparison of the complete genome sequences of Rhodococcus erythropolis PR4 and Rhodococcus opacus B4.</title>
        <authorList>
            <person name="Takarada H."/>
            <person name="Sekine M."/>
            <person name="Hosoyama A."/>
            <person name="Yamada R."/>
            <person name="Fujisawa T."/>
            <person name="Omata S."/>
            <person name="Shimizu A."/>
            <person name="Tsukatani N."/>
            <person name="Tanikawa S."/>
            <person name="Fujita N."/>
            <person name="Harayama S."/>
        </authorList>
    </citation>
    <scope>NUCLEOTIDE SEQUENCE [LARGE SCALE GENOMIC DNA]</scope>
    <source>
        <strain evidence="2 3">B4</strain>
        <plasmid evidence="2 3">pROB01</plasmid>
    </source>
</reference>